<dbReference type="RefSeq" id="XP_015879612.3">
    <property type="nucleotide sequence ID" value="XM_016024126.4"/>
</dbReference>
<dbReference type="PANTHER" id="PTHR36032">
    <property type="entry name" value="PHOSPHOPANTOTHENATE--CYSTEINE LIGASE 2"/>
    <property type="match status" value="1"/>
</dbReference>
<dbReference type="Proteomes" id="UP001652623">
    <property type="component" value="Chromosome 4"/>
</dbReference>
<accession>A0A6P3ZKX1</accession>
<organism evidence="2 3">
    <name type="scientific">Ziziphus jujuba</name>
    <name type="common">Chinese jujube</name>
    <name type="synonym">Ziziphus sativa</name>
    <dbReference type="NCBI Taxonomy" id="326968"/>
    <lineage>
        <taxon>Eukaryota</taxon>
        <taxon>Viridiplantae</taxon>
        <taxon>Streptophyta</taxon>
        <taxon>Embryophyta</taxon>
        <taxon>Tracheophyta</taxon>
        <taxon>Spermatophyta</taxon>
        <taxon>Magnoliopsida</taxon>
        <taxon>eudicotyledons</taxon>
        <taxon>Gunneridae</taxon>
        <taxon>Pentapetalae</taxon>
        <taxon>rosids</taxon>
        <taxon>fabids</taxon>
        <taxon>Rosales</taxon>
        <taxon>Rhamnaceae</taxon>
        <taxon>Paliureae</taxon>
        <taxon>Ziziphus</taxon>
    </lineage>
</organism>
<evidence type="ECO:0000313" key="2">
    <source>
        <dbReference type="Proteomes" id="UP001652623"/>
    </source>
</evidence>
<dbReference type="GeneID" id="107415736"/>
<evidence type="ECO:0000256" key="1">
    <source>
        <dbReference type="SAM" id="MobiDB-lite"/>
    </source>
</evidence>
<reference evidence="3" key="1">
    <citation type="submission" date="2025-08" db="UniProtKB">
        <authorList>
            <consortium name="RefSeq"/>
        </authorList>
    </citation>
    <scope>IDENTIFICATION</scope>
    <source>
        <tissue evidence="3">Seedling</tissue>
    </source>
</reference>
<dbReference type="PANTHER" id="PTHR36032:SF1">
    <property type="entry name" value="PHOSPHOPANTOTHENATE--CYSTEINE LIGASE 2"/>
    <property type="match status" value="1"/>
</dbReference>
<feature type="region of interest" description="Disordered" evidence="1">
    <location>
        <begin position="1"/>
        <end position="79"/>
    </location>
</feature>
<keyword evidence="2" id="KW-1185">Reference proteome</keyword>
<gene>
    <name evidence="3" type="primary">LOC107415736</name>
</gene>
<sequence>MLENPTPPSSQSQPQAQPDSANVVRRYAPPNQRNRSLNRRKSADRFDRSSFYGNDLEKNQVSASKNVPVADHGDAESNSLLNENPYARLIALEGCSSSEASQLLSKRWEAAMQALNDPSIDLSDRPVLYSGSGASAWANFRYPHQFMVAADSVGSPGSQMDFLAELRHKMTNANANFDA</sequence>
<proteinExistence type="predicted"/>
<dbReference type="InParanoid" id="A0A6P3ZKX1"/>
<name>A0A6P3ZKX1_ZIZJJ</name>
<dbReference type="FunCoup" id="A0A6P3ZKX1">
    <property type="interactions" value="1340"/>
</dbReference>
<protein>
    <submittedName>
        <fullName evidence="3">Uncharacterized protein LOC107415736</fullName>
    </submittedName>
</protein>
<evidence type="ECO:0000313" key="3">
    <source>
        <dbReference type="RefSeq" id="XP_015879612.3"/>
    </source>
</evidence>
<feature type="compositionally biased region" description="Low complexity" evidence="1">
    <location>
        <begin position="9"/>
        <end position="21"/>
    </location>
</feature>
<dbReference type="KEGG" id="zju:107415736"/>
<dbReference type="AlphaFoldDB" id="A0A6P3ZKX1"/>